<evidence type="ECO:0000313" key="1">
    <source>
        <dbReference type="EMBL" id="KYC37934.1"/>
    </source>
</evidence>
<proteinExistence type="predicted"/>
<name>A0A139WZQ0_9CYAN</name>
<sequence>MQITIELPDELANQLEASLGDLNRRALESFIVEAYRLKILSAAEVQRILKLPSHLATDAFLKQHGAYLHYTEADLVQDLDNLERVLSER</sequence>
<organism evidence="1 2">
    <name type="scientific">Scytonema hofmannii PCC 7110</name>
    <dbReference type="NCBI Taxonomy" id="128403"/>
    <lineage>
        <taxon>Bacteria</taxon>
        <taxon>Bacillati</taxon>
        <taxon>Cyanobacteriota</taxon>
        <taxon>Cyanophyceae</taxon>
        <taxon>Nostocales</taxon>
        <taxon>Scytonemataceae</taxon>
        <taxon>Scytonema</taxon>
    </lineage>
</organism>
<dbReference type="EMBL" id="ANNX02000045">
    <property type="protein sequence ID" value="KYC37934.1"/>
    <property type="molecule type" value="Genomic_DNA"/>
</dbReference>
<dbReference type="Proteomes" id="UP000076925">
    <property type="component" value="Unassembled WGS sequence"/>
</dbReference>
<dbReference type="OrthoDB" id="531849at2"/>
<dbReference type="Pfam" id="PF03683">
    <property type="entry name" value="UPF0175"/>
    <property type="match status" value="1"/>
</dbReference>
<dbReference type="RefSeq" id="WP_066612732.1">
    <property type="nucleotide sequence ID" value="NZ_KQ976354.1"/>
</dbReference>
<comment type="caution">
    <text evidence="1">The sequence shown here is derived from an EMBL/GenBank/DDBJ whole genome shotgun (WGS) entry which is preliminary data.</text>
</comment>
<dbReference type="AlphaFoldDB" id="A0A139WZQ0"/>
<dbReference type="STRING" id="128403.WA1_05415"/>
<dbReference type="InterPro" id="IPR005368">
    <property type="entry name" value="UPF0175"/>
</dbReference>
<gene>
    <name evidence="1" type="ORF">WA1_05415</name>
</gene>
<accession>A0A139WZQ0</accession>
<evidence type="ECO:0000313" key="2">
    <source>
        <dbReference type="Proteomes" id="UP000076925"/>
    </source>
</evidence>
<keyword evidence="2" id="KW-1185">Reference proteome</keyword>
<reference evidence="1 2" key="1">
    <citation type="journal article" date="2013" name="Genome Biol. Evol.">
        <title>Genomes of Stigonematalean cyanobacteria (subsection V) and the evolution of oxygenic photosynthesis from prokaryotes to plastids.</title>
        <authorList>
            <person name="Dagan T."/>
            <person name="Roettger M."/>
            <person name="Stucken K."/>
            <person name="Landan G."/>
            <person name="Koch R."/>
            <person name="Major P."/>
            <person name="Gould S.B."/>
            <person name="Goremykin V.V."/>
            <person name="Rippka R."/>
            <person name="Tandeau de Marsac N."/>
            <person name="Gugger M."/>
            <person name="Lockhart P.J."/>
            <person name="Allen J.F."/>
            <person name="Brune I."/>
            <person name="Maus I."/>
            <person name="Puhler A."/>
            <person name="Martin W.F."/>
        </authorList>
    </citation>
    <scope>NUCLEOTIDE SEQUENCE [LARGE SCALE GENOMIC DNA]</scope>
    <source>
        <strain evidence="1 2">PCC 7110</strain>
    </source>
</reference>
<protein>
    <submittedName>
        <fullName evidence="1">Uncharacterized protein</fullName>
    </submittedName>
</protein>